<evidence type="ECO:0000256" key="14">
    <source>
        <dbReference type="ARBA" id="ARBA00039428"/>
    </source>
</evidence>
<evidence type="ECO:0000256" key="2">
    <source>
        <dbReference type="ARBA" id="ARBA00004524"/>
    </source>
</evidence>
<keyword evidence="8" id="KW-0521">NADP</keyword>
<sequence length="291" mass="32624">MSSADEALFHSCLALVMLASGFGTAFILMMRPAPYGRYSEARGWGPLVNAKLAWFLMESPNVFVTAALWLWGDKAATRSVANRALVSLFLLHYVNRAFLYPLRMAPSRPMPLSVMLMAWTFCSLNSYLQARSLSRLHVFPGHWLSHPTFIAGLGIFFLGFYINLDSDHILRRLRDGMPRGTDKEAPNSRTRPMASHGASSPKPEDFQLAARHYSIPRGGLFEYISAANFVGEMVEWTGFAIACGGSLASVTFAAFTVLNLAPRAWHHHLWYRQYFGNKYPPSRKALIPFVI</sequence>
<dbReference type="InterPro" id="IPR016636">
    <property type="entry name" value="3-oxo-5-alpha-steroid_4-DH"/>
</dbReference>
<dbReference type="PANTHER" id="PTHR10556">
    <property type="entry name" value="3-OXO-5-ALPHA-STEROID 4-DEHYDROGENASE"/>
    <property type="match status" value="1"/>
</dbReference>
<evidence type="ECO:0000256" key="10">
    <source>
        <dbReference type="ARBA" id="ARBA00023002"/>
    </source>
</evidence>
<comment type="function">
    <text evidence="13">Converts testosterone into 5-alpha-dihydrotestosterone and progesterone or corticosterone into their corresponding 5-alpha-3-oxosteroids. It plays a central role in sexual differentiation and androgen physiology.</text>
</comment>
<keyword evidence="10" id="KW-0560">Oxidoreductase</keyword>
<evidence type="ECO:0000256" key="19">
    <source>
        <dbReference type="SAM" id="Phobius"/>
    </source>
</evidence>
<dbReference type="PIRSF" id="PIRSF015596">
    <property type="entry name" value="5_alpha-SR2"/>
    <property type="match status" value="1"/>
</dbReference>
<dbReference type="PROSITE" id="PS50244">
    <property type="entry name" value="S5A_REDUCTASE"/>
    <property type="match status" value="1"/>
</dbReference>
<evidence type="ECO:0000256" key="17">
    <source>
        <dbReference type="ARBA" id="ARBA00049166"/>
    </source>
</evidence>
<feature type="transmembrane region" description="Helical" evidence="19">
    <location>
        <begin position="52"/>
        <end position="72"/>
    </location>
</feature>
<feature type="transmembrane region" description="Helical" evidence="19">
    <location>
        <begin position="148"/>
        <end position="164"/>
    </location>
</feature>
<evidence type="ECO:0000256" key="15">
    <source>
        <dbReference type="ARBA" id="ARBA00041664"/>
    </source>
</evidence>
<evidence type="ECO:0000256" key="3">
    <source>
        <dbReference type="ARBA" id="ARBA00007742"/>
    </source>
</evidence>
<comment type="similarity">
    <text evidence="3">Belongs to the steroid 5-alpha reductase family.</text>
</comment>
<keyword evidence="4 19" id="KW-0812">Transmembrane</keyword>
<evidence type="ECO:0000256" key="13">
    <source>
        <dbReference type="ARBA" id="ARBA00037789"/>
    </source>
</evidence>
<dbReference type="GO" id="GO:0003865">
    <property type="term" value="F:3-oxo-5-alpha-steroid 4-dehydrogenase activity"/>
    <property type="evidence" value="ECO:0007669"/>
    <property type="project" value="InterPro"/>
</dbReference>
<evidence type="ECO:0000256" key="18">
    <source>
        <dbReference type="SAM" id="MobiDB-lite"/>
    </source>
</evidence>
<evidence type="ECO:0000256" key="5">
    <source>
        <dbReference type="ARBA" id="ARBA00022782"/>
    </source>
</evidence>
<evidence type="ECO:0000256" key="9">
    <source>
        <dbReference type="ARBA" id="ARBA00022989"/>
    </source>
</evidence>
<organism evidence="21 22">
    <name type="scientific">Nannochloropsis salina CCMP1776</name>
    <dbReference type="NCBI Taxonomy" id="1027361"/>
    <lineage>
        <taxon>Eukaryota</taxon>
        <taxon>Sar</taxon>
        <taxon>Stramenopiles</taxon>
        <taxon>Ochrophyta</taxon>
        <taxon>Eustigmatophyceae</taxon>
        <taxon>Eustigmatales</taxon>
        <taxon>Monodopsidaceae</taxon>
        <taxon>Microchloropsis</taxon>
        <taxon>Microchloropsis salina</taxon>
    </lineage>
</organism>
<evidence type="ECO:0000256" key="6">
    <source>
        <dbReference type="ARBA" id="ARBA00022824"/>
    </source>
</evidence>
<dbReference type="InterPro" id="IPR001104">
    <property type="entry name" value="3-oxo-5_a-steroid_4-DH_C"/>
</dbReference>
<dbReference type="GO" id="GO:0005789">
    <property type="term" value="C:endoplasmic reticulum membrane"/>
    <property type="evidence" value="ECO:0007669"/>
    <property type="project" value="UniProtKB-SubCell"/>
</dbReference>
<keyword evidence="11" id="KW-0443">Lipid metabolism</keyword>
<dbReference type="GO" id="GO:0030154">
    <property type="term" value="P:cell differentiation"/>
    <property type="evidence" value="ECO:0007669"/>
    <property type="project" value="UniProtKB-KW"/>
</dbReference>
<evidence type="ECO:0000256" key="16">
    <source>
        <dbReference type="ARBA" id="ARBA00042579"/>
    </source>
</evidence>
<keyword evidence="7" id="KW-0492">Microsome</keyword>
<reference evidence="21 22" key="1">
    <citation type="submission" date="2019-01" db="EMBL/GenBank/DDBJ databases">
        <title>Nuclear Genome Assembly of the Microalgal Biofuel strain Nannochloropsis salina CCMP1776.</title>
        <authorList>
            <person name="Hovde B."/>
        </authorList>
    </citation>
    <scope>NUCLEOTIDE SEQUENCE [LARGE SCALE GENOMIC DNA]</scope>
    <source>
        <strain evidence="21 22">CCMP1776</strain>
    </source>
</reference>
<keyword evidence="12 19" id="KW-0472">Membrane</keyword>
<feature type="compositionally biased region" description="Basic and acidic residues" evidence="18">
    <location>
        <begin position="177"/>
        <end position="186"/>
    </location>
</feature>
<evidence type="ECO:0000313" key="21">
    <source>
        <dbReference type="EMBL" id="TFJ86094.1"/>
    </source>
</evidence>
<evidence type="ECO:0000313" key="22">
    <source>
        <dbReference type="Proteomes" id="UP000355283"/>
    </source>
</evidence>
<dbReference type="GO" id="GO:0006694">
    <property type="term" value="P:steroid biosynthetic process"/>
    <property type="evidence" value="ECO:0007669"/>
    <property type="project" value="TreeGrafter"/>
</dbReference>
<evidence type="ECO:0000256" key="8">
    <source>
        <dbReference type="ARBA" id="ARBA00022857"/>
    </source>
</evidence>
<accession>A0A4D9D511</accession>
<keyword evidence="22" id="KW-1185">Reference proteome</keyword>
<feature type="transmembrane region" description="Helical" evidence="19">
    <location>
        <begin position="84"/>
        <end position="102"/>
    </location>
</feature>
<evidence type="ECO:0000256" key="7">
    <source>
        <dbReference type="ARBA" id="ARBA00022848"/>
    </source>
</evidence>
<comment type="catalytic activity">
    <reaction evidence="17">
        <text>androst-4-ene-3,17-dione + NADPH + H(+) = 5alpha-androstan-3,17-dione + NADP(+)</text>
        <dbReference type="Rhea" id="RHEA:50816"/>
        <dbReference type="ChEBI" id="CHEBI:15378"/>
        <dbReference type="ChEBI" id="CHEBI:15994"/>
        <dbReference type="ChEBI" id="CHEBI:16422"/>
        <dbReference type="ChEBI" id="CHEBI:57783"/>
        <dbReference type="ChEBI" id="CHEBI:58349"/>
    </reaction>
    <physiologicalReaction direction="left-to-right" evidence="17">
        <dbReference type="Rhea" id="RHEA:50817"/>
    </physiologicalReaction>
</comment>
<comment type="caution">
    <text evidence="21">The sequence shown here is derived from an EMBL/GenBank/DDBJ whole genome shotgun (WGS) entry which is preliminary data.</text>
</comment>
<proteinExistence type="inferred from homology"/>
<dbReference type="PANTHER" id="PTHR10556:SF57">
    <property type="entry name" value="3-OXO-5-ALPHA-STEROID 4-DEHYDROGENASE 1"/>
    <property type="match status" value="1"/>
</dbReference>
<comment type="subcellular location">
    <subcellularLocation>
        <location evidence="1">Endoplasmic reticulum membrane</location>
        <topology evidence="1">Multi-pass membrane protein</topology>
    </subcellularLocation>
    <subcellularLocation>
        <location evidence="2">Microsome membrane</location>
    </subcellularLocation>
</comment>
<evidence type="ECO:0000256" key="12">
    <source>
        <dbReference type="ARBA" id="ARBA00023136"/>
    </source>
</evidence>
<gene>
    <name evidence="21" type="ORF">NSK_002914</name>
</gene>
<name>A0A4D9D511_9STRA</name>
<evidence type="ECO:0000259" key="20">
    <source>
        <dbReference type="Pfam" id="PF02544"/>
    </source>
</evidence>
<keyword evidence="6" id="KW-0256">Endoplasmic reticulum</keyword>
<feature type="domain" description="3-oxo-5-alpha-steroid 4-dehydrogenase C-terminal" evidence="20">
    <location>
        <begin position="109"/>
        <end position="175"/>
    </location>
</feature>
<feature type="region of interest" description="Disordered" evidence="18">
    <location>
        <begin position="177"/>
        <end position="203"/>
    </location>
</feature>
<keyword evidence="9 19" id="KW-1133">Transmembrane helix</keyword>
<dbReference type="Pfam" id="PF02544">
    <property type="entry name" value="Steroid_dh"/>
    <property type="match status" value="2"/>
</dbReference>
<dbReference type="Proteomes" id="UP000355283">
    <property type="component" value="Unassembled WGS sequence"/>
</dbReference>
<evidence type="ECO:0000256" key="11">
    <source>
        <dbReference type="ARBA" id="ARBA00023098"/>
    </source>
</evidence>
<dbReference type="OrthoDB" id="5788137at2759"/>
<evidence type="ECO:0000256" key="1">
    <source>
        <dbReference type="ARBA" id="ARBA00004477"/>
    </source>
</evidence>
<feature type="domain" description="3-oxo-5-alpha-steroid 4-dehydrogenase C-terminal" evidence="20">
    <location>
        <begin position="211"/>
        <end position="290"/>
    </location>
</feature>
<protein>
    <recommendedName>
        <fullName evidence="14">3-oxo-5-alpha-steroid 4-dehydrogenase 1</fullName>
    </recommendedName>
    <alternativeName>
        <fullName evidence="15">SR type 1</fullName>
    </alternativeName>
    <alternativeName>
        <fullName evidence="16">Steroid 5-alpha-reductase 1</fullName>
    </alternativeName>
</protein>
<keyword evidence="5" id="KW-0221">Differentiation</keyword>
<dbReference type="InterPro" id="IPR039357">
    <property type="entry name" value="SRD5A/TECR"/>
</dbReference>
<dbReference type="EMBL" id="SDOX01000010">
    <property type="protein sequence ID" value="TFJ86094.1"/>
    <property type="molecule type" value="Genomic_DNA"/>
</dbReference>
<feature type="transmembrane region" description="Helical" evidence="19">
    <location>
        <begin position="7"/>
        <end position="31"/>
    </location>
</feature>
<evidence type="ECO:0000256" key="4">
    <source>
        <dbReference type="ARBA" id="ARBA00022692"/>
    </source>
</evidence>
<dbReference type="AlphaFoldDB" id="A0A4D9D511"/>